<keyword evidence="2" id="KW-1185">Reference proteome</keyword>
<comment type="caution">
    <text evidence="1">The sequence shown here is derived from an EMBL/GenBank/DDBJ whole genome shotgun (WGS) entry which is preliminary data.</text>
</comment>
<sequence length="70" mass="8068">MNLNGRGKVADVFLNGEEVKKVEEANEEEGYLVRCVLSENGRVQADPNDRERIWTERLDGNVRIVIRDRP</sequence>
<reference evidence="1 2" key="1">
    <citation type="submission" date="2018-08" db="EMBL/GenBank/DDBJ databases">
        <title>Fulvimarina sp. 85, whole genome shotgun sequence.</title>
        <authorList>
            <person name="Tuo L."/>
        </authorList>
    </citation>
    <scope>NUCLEOTIDE SEQUENCE [LARGE SCALE GENOMIC DNA]</scope>
    <source>
        <strain evidence="1 2">85</strain>
    </source>
</reference>
<proteinExistence type="predicted"/>
<evidence type="ECO:0000313" key="1">
    <source>
        <dbReference type="EMBL" id="RFC66449.1"/>
    </source>
</evidence>
<protein>
    <submittedName>
        <fullName evidence="1">Uncharacterized protein</fullName>
    </submittedName>
</protein>
<accession>A0A371XB61</accession>
<gene>
    <name evidence="1" type="ORF">DYI37_03120</name>
</gene>
<dbReference type="AlphaFoldDB" id="A0A371XB61"/>
<dbReference type="Proteomes" id="UP000264310">
    <property type="component" value="Unassembled WGS sequence"/>
</dbReference>
<evidence type="ECO:0000313" key="2">
    <source>
        <dbReference type="Proteomes" id="UP000264310"/>
    </source>
</evidence>
<name>A0A371XB61_9HYPH</name>
<organism evidence="1 2">
    <name type="scientific">Fulvimarina endophytica</name>
    <dbReference type="NCBI Taxonomy" id="2293836"/>
    <lineage>
        <taxon>Bacteria</taxon>
        <taxon>Pseudomonadati</taxon>
        <taxon>Pseudomonadota</taxon>
        <taxon>Alphaproteobacteria</taxon>
        <taxon>Hyphomicrobiales</taxon>
        <taxon>Aurantimonadaceae</taxon>
        <taxon>Fulvimarina</taxon>
    </lineage>
</organism>
<dbReference type="EMBL" id="QURL01000001">
    <property type="protein sequence ID" value="RFC66449.1"/>
    <property type="molecule type" value="Genomic_DNA"/>
</dbReference>